<sequence>MKKITMLMLSLLVFCACSKGFLEEKSNQKLLVPNTLEDFQLLLDNNGIMNRTPGLGQIASDDFYITAAGFTGLDELNRLACTWQLHNTNALVSSDWKMPYEQIFYSNIVLDGLVTLGDNSEAASLIRGQALFFRAYALFGLLQEFAPIYTAENKIKDAISVPLQSDITAGRPVYKLEDAYGQVINDLLEAEKKLPRSQDIKTRPSALAALSLLGRVYLVMGDYAQAEIYLEKANRDYSKLIDYNSLSATSKRPFPTDYPSGSGNEEWIFYSPLVNYLFLSYSNAEVRVDSDFVNSYIPNDLRKALYFQDNGNNGYSFKGSYSGSKLTTMFAGLSTDENYLNYAEVLLRNGKKEAAVAVMNRLLKTRFKTDTYVDIKADDAAFTLDYILSERRKSLIGKGLRWVDMRRLNNDNQYFINARKEINGEIYELKMNDERLQFQIPYNE</sequence>
<feature type="chain" id="PRO_5020669163" evidence="6">
    <location>
        <begin position="19"/>
        <end position="444"/>
    </location>
</feature>
<proteinExistence type="inferred from homology"/>
<keyword evidence="10" id="KW-1185">Reference proteome</keyword>
<evidence type="ECO:0000256" key="4">
    <source>
        <dbReference type="ARBA" id="ARBA00023136"/>
    </source>
</evidence>
<gene>
    <name evidence="9" type="ORF">CLV99_0692</name>
</gene>
<dbReference type="Pfam" id="PF14322">
    <property type="entry name" value="SusD-like_3"/>
    <property type="match status" value="1"/>
</dbReference>
<dbReference type="InterPro" id="IPR012944">
    <property type="entry name" value="SusD_RagB_dom"/>
</dbReference>
<dbReference type="AlphaFoldDB" id="A0A4V3DE09"/>
<evidence type="ECO:0000256" key="5">
    <source>
        <dbReference type="ARBA" id="ARBA00023237"/>
    </source>
</evidence>
<feature type="domain" description="RagB/SusD" evidence="7">
    <location>
        <begin position="337"/>
        <end position="434"/>
    </location>
</feature>
<dbReference type="Pfam" id="PF07980">
    <property type="entry name" value="SusD_RagB"/>
    <property type="match status" value="1"/>
</dbReference>
<comment type="caution">
    <text evidence="9">The sequence shown here is derived from an EMBL/GenBank/DDBJ whole genome shotgun (WGS) entry which is preliminary data.</text>
</comment>
<dbReference type="SUPFAM" id="SSF48452">
    <property type="entry name" value="TPR-like"/>
    <property type="match status" value="1"/>
</dbReference>
<evidence type="ECO:0000256" key="1">
    <source>
        <dbReference type="ARBA" id="ARBA00004442"/>
    </source>
</evidence>
<dbReference type="PROSITE" id="PS51257">
    <property type="entry name" value="PROKAR_LIPOPROTEIN"/>
    <property type="match status" value="1"/>
</dbReference>
<evidence type="ECO:0000313" key="9">
    <source>
        <dbReference type="EMBL" id="TDQ79259.1"/>
    </source>
</evidence>
<feature type="domain" description="SusD-like N-terminal" evidence="8">
    <location>
        <begin position="21"/>
        <end position="218"/>
    </location>
</feature>
<keyword evidence="5" id="KW-0998">Cell outer membrane</keyword>
<protein>
    <submittedName>
        <fullName evidence="9">SusD-like starch-binding protein associating with outer membrane</fullName>
    </submittedName>
</protein>
<evidence type="ECO:0000256" key="6">
    <source>
        <dbReference type="SAM" id="SignalP"/>
    </source>
</evidence>
<dbReference type="GO" id="GO:0009279">
    <property type="term" value="C:cell outer membrane"/>
    <property type="evidence" value="ECO:0007669"/>
    <property type="project" value="UniProtKB-SubCell"/>
</dbReference>
<accession>A0A4V3DE09</accession>
<dbReference type="Proteomes" id="UP000295292">
    <property type="component" value="Unassembled WGS sequence"/>
</dbReference>
<name>A0A4V3DE09_9SPHI</name>
<keyword evidence="3 6" id="KW-0732">Signal</keyword>
<evidence type="ECO:0000259" key="7">
    <source>
        <dbReference type="Pfam" id="PF07980"/>
    </source>
</evidence>
<evidence type="ECO:0000256" key="2">
    <source>
        <dbReference type="ARBA" id="ARBA00006275"/>
    </source>
</evidence>
<dbReference type="Gene3D" id="1.25.40.390">
    <property type="match status" value="1"/>
</dbReference>
<dbReference type="EMBL" id="SNYV01000011">
    <property type="protein sequence ID" value="TDQ79259.1"/>
    <property type="molecule type" value="Genomic_DNA"/>
</dbReference>
<dbReference type="InterPro" id="IPR033985">
    <property type="entry name" value="SusD-like_N"/>
</dbReference>
<dbReference type="InterPro" id="IPR011990">
    <property type="entry name" value="TPR-like_helical_dom_sf"/>
</dbReference>
<organism evidence="9 10">
    <name type="scientific">Sphingobacterium yanglingense</name>
    <dbReference type="NCBI Taxonomy" id="1437280"/>
    <lineage>
        <taxon>Bacteria</taxon>
        <taxon>Pseudomonadati</taxon>
        <taxon>Bacteroidota</taxon>
        <taxon>Sphingobacteriia</taxon>
        <taxon>Sphingobacteriales</taxon>
        <taxon>Sphingobacteriaceae</taxon>
        <taxon>Sphingobacterium</taxon>
    </lineage>
</organism>
<evidence type="ECO:0000256" key="3">
    <source>
        <dbReference type="ARBA" id="ARBA00022729"/>
    </source>
</evidence>
<reference evidence="9 10" key="1">
    <citation type="submission" date="2019-03" db="EMBL/GenBank/DDBJ databases">
        <title>Genomic Encyclopedia of Archaeal and Bacterial Type Strains, Phase II (KMG-II): from individual species to whole genera.</title>
        <authorList>
            <person name="Goeker M."/>
        </authorList>
    </citation>
    <scope>NUCLEOTIDE SEQUENCE [LARGE SCALE GENOMIC DNA]</scope>
    <source>
        <strain evidence="9 10">DSM 28353</strain>
    </source>
</reference>
<evidence type="ECO:0000259" key="8">
    <source>
        <dbReference type="Pfam" id="PF14322"/>
    </source>
</evidence>
<dbReference type="RefSeq" id="WP_133583060.1">
    <property type="nucleotide sequence ID" value="NZ_SNYV01000011.1"/>
</dbReference>
<evidence type="ECO:0000313" key="10">
    <source>
        <dbReference type="Proteomes" id="UP000295292"/>
    </source>
</evidence>
<comment type="similarity">
    <text evidence="2">Belongs to the SusD family.</text>
</comment>
<keyword evidence="4" id="KW-0472">Membrane</keyword>
<dbReference type="OrthoDB" id="653598at2"/>
<comment type="subcellular location">
    <subcellularLocation>
        <location evidence="1">Cell outer membrane</location>
    </subcellularLocation>
</comment>
<feature type="signal peptide" evidence="6">
    <location>
        <begin position="1"/>
        <end position="18"/>
    </location>
</feature>